<comment type="caution">
    <text evidence="2">The sequence shown here is derived from an EMBL/GenBank/DDBJ whole genome shotgun (WGS) entry which is preliminary data.</text>
</comment>
<dbReference type="EMBL" id="MU157840">
    <property type="protein sequence ID" value="KAF9530395.1"/>
    <property type="molecule type" value="Genomic_DNA"/>
</dbReference>
<proteinExistence type="predicted"/>
<evidence type="ECO:0000313" key="3">
    <source>
        <dbReference type="Proteomes" id="UP000807306"/>
    </source>
</evidence>
<evidence type="ECO:0000256" key="1">
    <source>
        <dbReference type="SAM" id="SignalP"/>
    </source>
</evidence>
<dbReference type="OrthoDB" id="3223416at2759"/>
<protein>
    <submittedName>
        <fullName evidence="2">Uncharacterized protein</fullName>
    </submittedName>
</protein>
<keyword evidence="3" id="KW-1185">Reference proteome</keyword>
<keyword evidence="1" id="KW-0732">Signal</keyword>
<dbReference type="Proteomes" id="UP000807306">
    <property type="component" value="Unassembled WGS sequence"/>
</dbReference>
<feature type="signal peptide" evidence="1">
    <location>
        <begin position="1"/>
        <end position="21"/>
    </location>
</feature>
<feature type="chain" id="PRO_5040487718" evidence="1">
    <location>
        <begin position="22"/>
        <end position="198"/>
    </location>
</feature>
<dbReference type="AlphaFoldDB" id="A0A9P6EK83"/>
<evidence type="ECO:0000313" key="2">
    <source>
        <dbReference type="EMBL" id="KAF9530395.1"/>
    </source>
</evidence>
<organism evidence="2 3">
    <name type="scientific">Crepidotus variabilis</name>
    <dbReference type="NCBI Taxonomy" id="179855"/>
    <lineage>
        <taxon>Eukaryota</taxon>
        <taxon>Fungi</taxon>
        <taxon>Dikarya</taxon>
        <taxon>Basidiomycota</taxon>
        <taxon>Agaricomycotina</taxon>
        <taxon>Agaricomycetes</taxon>
        <taxon>Agaricomycetidae</taxon>
        <taxon>Agaricales</taxon>
        <taxon>Agaricineae</taxon>
        <taxon>Crepidotaceae</taxon>
        <taxon>Crepidotus</taxon>
    </lineage>
</organism>
<accession>A0A9P6EK83</accession>
<name>A0A9P6EK83_9AGAR</name>
<reference evidence="2" key="1">
    <citation type="submission" date="2020-11" db="EMBL/GenBank/DDBJ databases">
        <authorList>
            <consortium name="DOE Joint Genome Institute"/>
            <person name="Ahrendt S."/>
            <person name="Riley R."/>
            <person name="Andreopoulos W."/>
            <person name="Labutti K."/>
            <person name="Pangilinan J."/>
            <person name="Ruiz-Duenas F.J."/>
            <person name="Barrasa J.M."/>
            <person name="Sanchez-Garcia M."/>
            <person name="Camarero S."/>
            <person name="Miyauchi S."/>
            <person name="Serrano A."/>
            <person name="Linde D."/>
            <person name="Babiker R."/>
            <person name="Drula E."/>
            <person name="Ayuso-Fernandez I."/>
            <person name="Pacheco R."/>
            <person name="Padilla G."/>
            <person name="Ferreira P."/>
            <person name="Barriuso J."/>
            <person name="Kellner H."/>
            <person name="Castanera R."/>
            <person name="Alfaro M."/>
            <person name="Ramirez L."/>
            <person name="Pisabarro A.G."/>
            <person name="Kuo A."/>
            <person name="Tritt A."/>
            <person name="Lipzen A."/>
            <person name="He G."/>
            <person name="Yan M."/>
            <person name="Ng V."/>
            <person name="Cullen D."/>
            <person name="Martin F."/>
            <person name="Rosso M.-N."/>
            <person name="Henrissat B."/>
            <person name="Hibbett D."/>
            <person name="Martinez A.T."/>
            <person name="Grigoriev I.V."/>
        </authorList>
    </citation>
    <scope>NUCLEOTIDE SEQUENCE</scope>
    <source>
        <strain evidence="2">CBS 506.95</strain>
    </source>
</reference>
<gene>
    <name evidence="2" type="ORF">CPB83DRAFT_850842</name>
</gene>
<sequence length="198" mass="20473">MFFKYLATTLAFLSVLSLGQSQSTDFPTESGFPTPSATISAGPVLPSPSSGVAGNNTSVKVTALVGANNATTLQCWQLQPNATFSQSTGAYIQPLGDFTNASLAIFNGANSSFVGLTTTDKPQWTAFLAGGGTIRLHGSGQFATFRRGDLFVANDTTGSQGHESLWLPGTVALQLPVSGAVNYVVINNNGSCNAATRN</sequence>